<evidence type="ECO:0000256" key="1">
    <source>
        <dbReference type="ARBA" id="ARBA00022448"/>
    </source>
</evidence>
<reference evidence="8" key="1">
    <citation type="journal article" date="2023" name="Int. J. Syst. Evol. Microbiol.">
        <title>&lt;i&gt;Shewanella septentrionalis&lt;/i&gt; sp. nov. and &lt;i&gt;Shewanella holmiensis&lt;/i&gt; sp. nov., isolated from Baltic Sea water and sediments.</title>
        <authorList>
            <person name="Martin-Rodriguez A.J."/>
            <person name="Thorell K."/>
            <person name="Joffre E."/>
            <person name="Jensie-Markopoulos S."/>
            <person name="Moore E.R.B."/>
            <person name="Sjoling A."/>
        </authorList>
    </citation>
    <scope>NUCLEOTIDE SEQUENCE</scope>
    <source>
        <strain evidence="8">SP1S2-7</strain>
    </source>
</reference>
<keyword evidence="4" id="KW-0249">Electron transport</keyword>
<dbReference type="Pfam" id="PF02085">
    <property type="entry name" value="Cytochrom_CIII"/>
    <property type="match status" value="1"/>
</dbReference>
<keyword evidence="2" id="KW-0349">Heme</keyword>
<dbReference type="Gene3D" id="3.90.10.10">
    <property type="entry name" value="Cytochrome C3"/>
    <property type="match status" value="1"/>
</dbReference>
<dbReference type="Proteomes" id="UP001155546">
    <property type="component" value="Unassembled WGS sequence"/>
</dbReference>
<evidence type="ECO:0000256" key="3">
    <source>
        <dbReference type="ARBA" id="ARBA00022723"/>
    </source>
</evidence>
<dbReference type="EMBL" id="JAMTCD010000002">
    <property type="protein sequence ID" value="MCT7940562.1"/>
    <property type="molecule type" value="Genomic_DNA"/>
</dbReference>
<evidence type="ECO:0000313" key="9">
    <source>
        <dbReference type="Proteomes" id="UP001155546"/>
    </source>
</evidence>
<evidence type="ECO:0000313" key="8">
    <source>
        <dbReference type="EMBL" id="MCT7940562.1"/>
    </source>
</evidence>
<feature type="signal peptide" evidence="6">
    <location>
        <begin position="1"/>
        <end position="18"/>
    </location>
</feature>
<protein>
    <recommendedName>
        <fullName evidence="7">Class III cytochrome C domain-containing protein</fullName>
    </recommendedName>
</protein>
<accession>A0A9X3AKG9</accession>
<comment type="caution">
    <text evidence="8">The sequence shown here is derived from an EMBL/GenBank/DDBJ whole genome shotgun (WGS) entry which is preliminary data.</text>
</comment>
<evidence type="ECO:0000259" key="7">
    <source>
        <dbReference type="Pfam" id="PF02085"/>
    </source>
</evidence>
<dbReference type="GO" id="GO:0046872">
    <property type="term" value="F:metal ion binding"/>
    <property type="evidence" value="ECO:0007669"/>
    <property type="project" value="UniProtKB-KW"/>
</dbReference>
<dbReference type="GO" id="GO:0020037">
    <property type="term" value="F:heme binding"/>
    <property type="evidence" value="ECO:0007669"/>
    <property type="project" value="InterPro"/>
</dbReference>
<dbReference type="InterPro" id="IPR036280">
    <property type="entry name" value="Multihaem_cyt_sf"/>
</dbReference>
<keyword evidence="1" id="KW-0813">Transport</keyword>
<evidence type="ECO:0000256" key="6">
    <source>
        <dbReference type="SAM" id="SignalP"/>
    </source>
</evidence>
<evidence type="ECO:0000256" key="5">
    <source>
        <dbReference type="ARBA" id="ARBA00023004"/>
    </source>
</evidence>
<keyword evidence="5" id="KW-0408">Iron</keyword>
<sequence length="78" mass="8536">MKYSILFAALFFAGSAAAVDCVECHESFELSSHVENEATLAVCADCHAIGDAHEIDMEMHSPELTITECADCHEMEKK</sequence>
<gene>
    <name evidence="8" type="ORF">NE535_01915</name>
</gene>
<keyword evidence="6" id="KW-0732">Signal</keyword>
<dbReference type="SUPFAM" id="SSF48695">
    <property type="entry name" value="Multiheme cytochromes"/>
    <property type="match status" value="1"/>
</dbReference>
<organism evidence="8 9">
    <name type="scientific">Shewanella holmiensis</name>
    <dbReference type="NCBI Taxonomy" id="2952222"/>
    <lineage>
        <taxon>Bacteria</taxon>
        <taxon>Pseudomonadati</taxon>
        <taxon>Pseudomonadota</taxon>
        <taxon>Gammaproteobacteria</taxon>
        <taxon>Alteromonadales</taxon>
        <taxon>Shewanellaceae</taxon>
        <taxon>Shewanella</taxon>
    </lineage>
</organism>
<feature type="chain" id="PRO_5040792939" description="Class III cytochrome C domain-containing protein" evidence="6">
    <location>
        <begin position="19"/>
        <end position="78"/>
    </location>
</feature>
<evidence type="ECO:0000256" key="2">
    <source>
        <dbReference type="ARBA" id="ARBA00022617"/>
    </source>
</evidence>
<dbReference type="InterPro" id="IPR020942">
    <property type="entry name" value="Cyt_c_III_dom"/>
</dbReference>
<name>A0A9X3AKG9_9GAMM</name>
<dbReference type="AlphaFoldDB" id="A0A9X3AKG9"/>
<keyword evidence="3" id="KW-0479">Metal-binding</keyword>
<keyword evidence="9" id="KW-1185">Reference proteome</keyword>
<feature type="domain" description="Class III cytochrome C" evidence="7">
    <location>
        <begin position="17"/>
        <end position="77"/>
    </location>
</feature>
<dbReference type="RefSeq" id="WP_261297008.1">
    <property type="nucleotide sequence ID" value="NZ_JAMTCD010000002.1"/>
</dbReference>
<evidence type="ECO:0000256" key="4">
    <source>
        <dbReference type="ARBA" id="ARBA00022982"/>
    </source>
</evidence>
<dbReference type="GO" id="GO:0009055">
    <property type="term" value="F:electron transfer activity"/>
    <property type="evidence" value="ECO:0007669"/>
    <property type="project" value="InterPro"/>
</dbReference>
<proteinExistence type="predicted"/>